<keyword evidence="2" id="KW-0472">Membrane</keyword>
<organism evidence="3 4">
    <name type="scientific">Mobilicoccus pelagius NBRC 104925</name>
    <dbReference type="NCBI Taxonomy" id="1089455"/>
    <lineage>
        <taxon>Bacteria</taxon>
        <taxon>Bacillati</taxon>
        <taxon>Actinomycetota</taxon>
        <taxon>Actinomycetes</taxon>
        <taxon>Micrococcales</taxon>
        <taxon>Dermatophilaceae</taxon>
        <taxon>Mobilicoccus</taxon>
    </lineage>
</organism>
<proteinExistence type="predicted"/>
<evidence type="ECO:0000256" key="1">
    <source>
        <dbReference type="SAM" id="MobiDB-lite"/>
    </source>
</evidence>
<sequence>MPGLPSSELGLDTPAPGTPASVPHLPLGSRCITCPNGIDRPHADHCSHTAEALQPIRHCSIIEKPSSTPAGPGPAGCDVFALAASAGRGFRSEQHRSFRDRGDHRIRPAVLHETLGAPSSQWQSGPWLPHHGAVTAERCRSTADPAEPLSDAELLIGLVVSPSLSAVLGPEVTTSVRKILVQRYPGVRWQLKMAEDRLVDPPTETLDLLEAARNRVLEENWDLAVVLTEIPLKTGRRPVLTQLSPVHGVGLVSVPALGAVHVRQKVQETTVHVVGQLLGYDAEDLNAQRDLARRAHQLSTDLDERPDDNVVQFTARVLSGNVRLLLGMIRANQPWAFVARLSRALVVAAATGMLTLVASDLWVLAMAYGPVRLVLLAVMAIGAVSATLILGADLWERPRRRAQREQVILFNLATTATVAIGVVVFYLVLFILSWVGALLLIDEQVLAGVAGHPVNALDYAKISWLTASLATVGGALGAGLEDEDVVRAAAYTRSST</sequence>
<gene>
    <name evidence="3" type="ORF">MOPEL_097_00020</name>
</gene>
<dbReference type="eggNOG" id="COG5502">
    <property type="taxonomic scope" value="Bacteria"/>
</dbReference>
<dbReference type="InterPro" id="IPR011051">
    <property type="entry name" value="RmlC_Cupin_sf"/>
</dbReference>
<comment type="caution">
    <text evidence="3">The sequence shown here is derived from an EMBL/GenBank/DDBJ whole genome shotgun (WGS) entry which is preliminary data.</text>
</comment>
<accession>H5UTS6</accession>
<protein>
    <submittedName>
        <fullName evidence="3">Uncharacterized protein</fullName>
    </submittedName>
</protein>
<name>H5UTS6_9MICO</name>
<dbReference type="AlphaFoldDB" id="H5UTS6"/>
<feature type="transmembrane region" description="Helical" evidence="2">
    <location>
        <begin position="407"/>
        <end position="435"/>
    </location>
</feature>
<evidence type="ECO:0000313" key="3">
    <source>
        <dbReference type="EMBL" id="GAB49134.1"/>
    </source>
</evidence>
<keyword evidence="2" id="KW-0812">Transmembrane</keyword>
<feature type="region of interest" description="Disordered" evidence="1">
    <location>
        <begin position="1"/>
        <end position="26"/>
    </location>
</feature>
<evidence type="ECO:0000313" key="4">
    <source>
        <dbReference type="Proteomes" id="UP000004367"/>
    </source>
</evidence>
<evidence type="ECO:0000256" key="2">
    <source>
        <dbReference type="SAM" id="Phobius"/>
    </source>
</evidence>
<dbReference type="SUPFAM" id="SSF51182">
    <property type="entry name" value="RmlC-like cupins"/>
    <property type="match status" value="1"/>
</dbReference>
<dbReference type="STRING" id="1089455.MOPEL_097_00020"/>
<keyword evidence="4" id="KW-1185">Reference proteome</keyword>
<dbReference type="Proteomes" id="UP000004367">
    <property type="component" value="Unassembled WGS sequence"/>
</dbReference>
<reference evidence="3 4" key="1">
    <citation type="submission" date="2012-02" db="EMBL/GenBank/DDBJ databases">
        <title>Whole genome shotgun sequence of Mobilicoccus pelagius NBRC 104925.</title>
        <authorList>
            <person name="Yoshida Y."/>
            <person name="Hosoyama A."/>
            <person name="Tsuchikane K."/>
            <person name="Katsumata H."/>
            <person name="Yamazaki S."/>
            <person name="Fujita N."/>
        </authorList>
    </citation>
    <scope>NUCLEOTIDE SEQUENCE [LARGE SCALE GENOMIC DNA]</scope>
    <source>
        <strain evidence="3 4">NBRC 104925</strain>
    </source>
</reference>
<feature type="transmembrane region" description="Helical" evidence="2">
    <location>
        <begin position="344"/>
        <end position="368"/>
    </location>
</feature>
<feature type="transmembrane region" description="Helical" evidence="2">
    <location>
        <begin position="374"/>
        <end position="395"/>
    </location>
</feature>
<dbReference type="EMBL" id="BAFE01000074">
    <property type="protein sequence ID" value="GAB49134.1"/>
    <property type="molecule type" value="Genomic_DNA"/>
</dbReference>
<keyword evidence="2" id="KW-1133">Transmembrane helix</keyword>